<accession>A0ABZ1TJU0</accession>
<dbReference type="Pfam" id="PF03756">
    <property type="entry name" value="AfsA"/>
    <property type="match status" value="2"/>
</dbReference>
<feature type="domain" description="A-factor biosynthesis hotdog" evidence="1">
    <location>
        <begin position="209"/>
        <end position="306"/>
    </location>
</feature>
<proteinExistence type="predicted"/>
<evidence type="ECO:0000313" key="3">
    <source>
        <dbReference type="Proteomes" id="UP001432039"/>
    </source>
</evidence>
<protein>
    <submittedName>
        <fullName evidence="2">AfsA/ScbA</fullName>
    </submittedName>
</protein>
<dbReference type="InterPro" id="IPR029069">
    <property type="entry name" value="HotDog_dom_sf"/>
</dbReference>
<reference evidence="2" key="1">
    <citation type="submission" date="2022-10" db="EMBL/GenBank/DDBJ databases">
        <title>The complete genomes of actinobacterial strains from the NBC collection.</title>
        <authorList>
            <person name="Joergensen T.S."/>
            <person name="Alvarez Arevalo M."/>
            <person name="Sterndorff E.B."/>
            <person name="Faurdal D."/>
            <person name="Vuksanovic O."/>
            <person name="Mourched A.-S."/>
            <person name="Charusanti P."/>
            <person name="Shaw S."/>
            <person name="Blin K."/>
            <person name="Weber T."/>
        </authorList>
    </citation>
    <scope>NUCLEOTIDE SEQUENCE</scope>
    <source>
        <strain evidence="2">NBC_00248</strain>
    </source>
</reference>
<organism evidence="2 3">
    <name type="scientific">Streptomyces virginiae</name>
    <name type="common">Streptomyces cinnamonensis</name>
    <dbReference type="NCBI Taxonomy" id="1961"/>
    <lineage>
        <taxon>Bacteria</taxon>
        <taxon>Bacillati</taxon>
        <taxon>Actinomycetota</taxon>
        <taxon>Actinomycetes</taxon>
        <taxon>Kitasatosporales</taxon>
        <taxon>Streptomycetaceae</taxon>
        <taxon>Streptomyces</taxon>
    </lineage>
</organism>
<dbReference type="InterPro" id="IPR047757">
    <property type="entry name" value="AfsA-like"/>
</dbReference>
<gene>
    <name evidence="2" type="ORF">OG517_34430</name>
</gene>
<sequence>MNITTGLITPFEGVQHASTTLTRKTAPGQAFLSGWRRHDDGVSHTVIADWPAHHPLYTSHKGHYHPLLLAETIRQSLALLSHVAHDIPLDFRLGWESYDSSVVPTAMRTRSVPAVVRLTITHTEVDRYRRGSVRLATQITAIRDGEPLGIARVRYTAHPPAIYERLRGEYADAQAATARALPLGPALDDATRGRQTSLDDAVLSPIGESHRWQLRVNTANRSFFDHAHDHVPGLVFLEAAAQAAQALSDASQTVPTEFDARFARYVELDSPCWVEATPLRRSRGGVVRTEVTGHQTGMKVFSIHVTAFEDA</sequence>
<dbReference type="NCBIfam" id="NF041195">
    <property type="entry name" value="ScbA_BarX_GamBu"/>
    <property type="match status" value="1"/>
</dbReference>
<evidence type="ECO:0000259" key="1">
    <source>
        <dbReference type="Pfam" id="PF03756"/>
    </source>
</evidence>
<dbReference type="EMBL" id="CP108090">
    <property type="protein sequence ID" value="WUQ16105.1"/>
    <property type="molecule type" value="Genomic_DNA"/>
</dbReference>
<dbReference type="InterPro" id="IPR005509">
    <property type="entry name" value="AfsA_hotdog_dom"/>
</dbReference>
<evidence type="ECO:0000313" key="2">
    <source>
        <dbReference type="EMBL" id="WUQ16105.1"/>
    </source>
</evidence>
<keyword evidence="3" id="KW-1185">Reference proteome</keyword>
<dbReference type="Proteomes" id="UP001432039">
    <property type="component" value="Chromosome"/>
</dbReference>
<name>A0ABZ1TJU0_STRVG</name>
<dbReference type="SUPFAM" id="SSF54637">
    <property type="entry name" value="Thioesterase/thiol ester dehydrase-isomerase"/>
    <property type="match status" value="1"/>
</dbReference>
<feature type="domain" description="A-factor biosynthesis hotdog" evidence="1">
    <location>
        <begin position="29"/>
        <end position="155"/>
    </location>
</feature>
<dbReference type="RefSeq" id="WP_328964440.1">
    <property type="nucleotide sequence ID" value="NZ_CP108090.1"/>
</dbReference>